<evidence type="ECO:0000256" key="1">
    <source>
        <dbReference type="SAM" id="MobiDB-lite"/>
    </source>
</evidence>
<dbReference type="GO" id="GO:0090313">
    <property type="term" value="P:regulation of protein targeting to membrane"/>
    <property type="evidence" value="ECO:0007669"/>
    <property type="project" value="TreeGrafter"/>
</dbReference>
<keyword evidence="4" id="KW-1185">Reference proteome</keyword>
<dbReference type="Pfam" id="PF05170">
    <property type="entry name" value="AsmA"/>
    <property type="match status" value="1"/>
</dbReference>
<dbReference type="PANTHER" id="PTHR30441:SF8">
    <property type="entry name" value="DUF748 DOMAIN-CONTAINING PROTEIN"/>
    <property type="match status" value="1"/>
</dbReference>
<evidence type="ECO:0000313" key="3">
    <source>
        <dbReference type="EMBL" id="QHT69519.1"/>
    </source>
</evidence>
<dbReference type="Proteomes" id="UP000480178">
    <property type="component" value="Chromosome"/>
</dbReference>
<feature type="compositionally biased region" description="Basic and acidic residues" evidence="1">
    <location>
        <begin position="946"/>
        <end position="990"/>
    </location>
</feature>
<organism evidence="3 4">
    <name type="scientific">Rhodocytophaga rosea</name>
    <dbReference type="NCBI Taxonomy" id="2704465"/>
    <lineage>
        <taxon>Bacteria</taxon>
        <taxon>Pseudomonadati</taxon>
        <taxon>Bacteroidota</taxon>
        <taxon>Cytophagia</taxon>
        <taxon>Cytophagales</taxon>
        <taxon>Rhodocytophagaceae</taxon>
        <taxon>Rhodocytophaga</taxon>
    </lineage>
</organism>
<name>A0A6C0GNB2_9BACT</name>
<dbReference type="InterPro" id="IPR007844">
    <property type="entry name" value="AsmA"/>
</dbReference>
<accession>A0A6C0GNB2</accession>
<feature type="region of interest" description="Disordered" evidence="1">
    <location>
        <begin position="946"/>
        <end position="1009"/>
    </location>
</feature>
<dbReference type="KEGG" id="rhoz:GXP67_24175"/>
<protein>
    <submittedName>
        <fullName evidence="3">AsmA family protein</fullName>
    </submittedName>
</protein>
<sequence length="1009" mass="110583">MKKAILIILGIFVVLLGAAFILPVVYKDEIKAKIDKEIAKKVDANVYFDADDFSVSLFKHFPNITASMENFGVVGKGVFKSDTLAAIKSFEVTVNIMSVISGDKIQVKAIDLDEPRIHAKVLKDGKANWDIYIADPADTATVADTTSSEFAFGVDNWAINNGYVVYDDRTMPMYARIVDLDHSGSGDFTQDLFDLVTRTHAERVTVSYDGVEYLSDKKIDADMTLSMNLPESKYTFKENTVKLNDFAFGFDGYVAMPDTNINMDITYKTKESTFKSLLSLVPGVYTESFKDVKAEGTIAFDGMAKGTYNAVQMPAFMVNILVKDGMMKYPDLPTAVNNINVDMKVDNKDGVIDNTIIDIKKFHADLGKNPIDGRILVKGLTNYDVDANILAKLNLAELTQMFPIEGLTLKGLYNLDLKAKGVYSEAQKRMPAVNASMSLQNGYVKSKDFLAPLEQMSFSSTVQNQSGQMADTKIHVKDFNMMLEGEPLHANAYIENLDDYTYDVQVKGAADLTKMTKIYPLEGMTLTGKIKADISTKGKMSDVEAERYDQLPTSGTMEISNFTYNSADMPQGMKITHAAMNFTPQYINLTDFSGFAGKSDIAMSGTLSNYIAYLFKENQTIKGNMNFASKQFDVNEWMTEDPNAAATTTEEPLTVFEVPKNVDFTLVSTLGKVLYDNMSMTDMNGTIIVRDGTVRMDKLAFNSLGGNFVTNGTYDTKDIKNPKFDFDLNINNVAVAEAYKTFNTVQALMPLAKNITGNFSTDFKIGGGLGQDMMPLYNSLTGGGLIKLANAVVKDAPILSNLSSFTKLNDLKTIQLKDVLLQAEVKDGRIHFKPFDVASGPYKMNIGGSNGIDGTMDYKVKMDIPAGQLGATVNNALASLTGKPAANAQNIKLDLNIGGTYNQPKIGLAGSSASGTVKEAVTEVVKDKVNAEVDKAKAEAEAKAKAEADRLKTEAEAKAKAEQDRLQKEAEAKKKQLEDEAKKKIEEEKKKLKNKIFGAPKKDTTATGN</sequence>
<dbReference type="EMBL" id="CP048222">
    <property type="protein sequence ID" value="QHT69519.1"/>
    <property type="molecule type" value="Genomic_DNA"/>
</dbReference>
<dbReference type="InterPro" id="IPR052894">
    <property type="entry name" value="AsmA-related"/>
</dbReference>
<dbReference type="GO" id="GO:0005886">
    <property type="term" value="C:plasma membrane"/>
    <property type="evidence" value="ECO:0007669"/>
    <property type="project" value="TreeGrafter"/>
</dbReference>
<gene>
    <name evidence="3" type="ORF">GXP67_24175</name>
</gene>
<feature type="compositionally biased region" description="Basic and acidic residues" evidence="1">
    <location>
        <begin position="1000"/>
        <end position="1009"/>
    </location>
</feature>
<proteinExistence type="predicted"/>
<evidence type="ECO:0000259" key="2">
    <source>
        <dbReference type="Pfam" id="PF05170"/>
    </source>
</evidence>
<reference evidence="3 4" key="1">
    <citation type="submission" date="2020-01" db="EMBL/GenBank/DDBJ databases">
        <authorList>
            <person name="Kim M.K."/>
        </authorList>
    </citation>
    <scope>NUCLEOTIDE SEQUENCE [LARGE SCALE GENOMIC DNA]</scope>
    <source>
        <strain evidence="3 4">172606-1</strain>
    </source>
</reference>
<feature type="domain" description="AsmA" evidence="2">
    <location>
        <begin position="3"/>
        <end position="170"/>
    </location>
</feature>
<evidence type="ECO:0000313" key="4">
    <source>
        <dbReference type="Proteomes" id="UP000480178"/>
    </source>
</evidence>
<dbReference type="AlphaFoldDB" id="A0A6C0GNB2"/>
<dbReference type="RefSeq" id="WP_162445508.1">
    <property type="nucleotide sequence ID" value="NZ_CP048222.1"/>
</dbReference>
<dbReference type="PANTHER" id="PTHR30441">
    <property type="entry name" value="DUF748 DOMAIN-CONTAINING PROTEIN"/>
    <property type="match status" value="1"/>
</dbReference>